<dbReference type="Proteomes" id="UP000297604">
    <property type="component" value="Unassembled WGS sequence"/>
</dbReference>
<reference evidence="2 3" key="1">
    <citation type="submission" date="2019-03" db="EMBL/GenBank/DDBJ databases">
        <title>Genomics of glacier-inhabiting Cryobacterium strains.</title>
        <authorList>
            <person name="Liu Q."/>
            <person name="Xin Y.-H."/>
        </authorList>
    </citation>
    <scope>NUCLEOTIDE SEQUENCE [LARGE SCALE GENOMIC DNA]</scope>
    <source>
        <strain evidence="2 3">MDB1-5</strain>
    </source>
</reference>
<keyword evidence="1" id="KW-0812">Transmembrane</keyword>
<gene>
    <name evidence="2" type="ORF">E3O46_15075</name>
</gene>
<dbReference type="RefSeq" id="WP_134562002.1">
    <property type="nucleotide sequence ID" value="NZ_SOFS01000036.1"/>
</dbReference>
<organism evidence="2 3">
    <name type="scientific">Cryobacterium glucosi</name>
    <dbReference type="NCBI Taxonomy" id="1259175"/>
    <lineage>
        <taxon>Bacteria</taxon>
        <taxon>Bacillati</taxon>
        <taxon>Actinomycetota</taxon>
        <taxon>Actinomycetes</taxon>
        <taxon>Micrococcales</taxon>
        <taxon>Microbacteriaceae</taxon>
        <taxon>Cryobacterium</taxon>
    </lineage>
</organism>
<feature type="transmembrane region" description="Helical" evidence="1">
    <location>
        <begin position="224"/>
        <end position="244"/>
    </location>
</feature>
<comment type="caution">
    <text evidence="2">The sequence shown here is derived from an EMBL/GenBank/DDBJ whole genome shotgun (WGS) entry which is preliminary data.</text>
</comment>
<keyword evidence="1" id="KW-0472">Membrane</keyword>
<name>A0ABY2IJC1_9MICO</name>
<feature type="transmembrane region" description="Helical" evidence="1">
    <location>
        <begin position="24"/>
        <end position="53"/>
    </location>
</feature>
<sequence length="2346" mass="238068">MSAVEFERVSFSERLRRSVSPMMLLRTAGVAAASVAAGPLVLMVFLLLGGTFVGGRLAETADGALVWATIVTTLITVVSAALLVFGIVAVGVLHRRAHLPQGVRASAPRVGRSLLGAARTFPRLALALLLTLVALVLATILTLPASAAALIVAVVLFVRNARVREPEGTRFTRGTRIALVAAVPSVPTLALLLLLPALLAATLDAPRSLRALVRIAIIGLRQRLVPLLLFVVVGAGVSAGLTWAGTAASRAIDGDGTSATGLLVLAAILAALLALTGMALAVIVAAVPSASAATTAGTSAPRRPWQRTLPLTAAGGRVAMLVVVALVAGVVPAVTVAAPAQAAGVTPSTAVAPALIEPVLSIGFDGFGATPILSAEVTVPDGDPMGTVQFLDGAVPLGARVALALAPGDPHVARASLSGMAPLDPGSHPLSFSFEPAGTAVAAGTSNVRIWSFLADTEVTISTDAAAAVNGPATVTVTVAPTYATSMKPDGTVDVTIDGTTETLTLVDGSAEKQVTLLSDPYITADYAGSALFKPSSGHYQVGAVIVPDPTQIVATVYNPPFTLGTVINASAVVTAPNADYGTVVKGTIQVWAGQTLLTESSKLTQTLSIPTTALHAGSTDLRFAFVPATGFEASETTSTITIAPARTSVSAALQPASSPTLVPRGSAHAMTVDVTSDLDGPRTVEVRNTRTSALVATGSVTVTDQHGTGSVVLTGLLPIGSYTLAATVVGDADHAPATSAGQTVSIGAGLTSTTLTISAGAATVDTVEIGTPVTLVATTTAAAGETTLPGAVTFTLPDRSSARVDLAADGTARYKFTPTQASTAAVQASYFDTTSQYEPSNATDALTVALAIASTPVAVWTGDLTPSDRTLTLSYAAAPNRAVPTGGIRILDASGGILATGNLAYGSVTLRLSAPGAHPVLRAEYTGDGLYATRTDVVPVSALRNYTPSVTVGAPASAPLGTAFPVTVDLSGVPLDLVTQVNLTATAPDATVSDLGTITLDTAGHGTAAPTLLVAGAHGIRAVVTFTAASELAPAASDPAVTTVQPVPVPQLTVSRTDPGAALVAGASVELTITAAWLSFSSTGLAAGTRADLLDATGTAIGTTQLFGSPEGLSGTVTVANLRGGTLAVHASVEYGPLRASTSSPVLDLAVSAPTTDLSLAVQPVTVGDSLTVTVTAEPSGTLTGSSRSVPATVTVLGTDYPLSLTRSGATGFFRGTVAVPTLHAGSLTLSASTPGDGVDTSAATADLTATVDKRATSVAVVVPDGARAGDALPVSARVLQAGSQTSPAPTGTIILTGSNDTLCAADGTGACTLPGASVRMGENTLYAHYDGDADNEASHSVTQFTASARGTDLAVTFSPTPDEWVYGDPITASWTTTTTGAAAVGRVYFDLPGVGCNGPALAGSCTLTPVTTAQFAPVSTEYRVTFVSRDDAPGAVVSGTADARLCAYPIVFGTIDYGDSVRCGDDKLGVVTGSLLRATAYAHSDYAVDSWTIDGSMRLSQGRSFLFVVTGFIRVGYTEHYAPTCFTLKLTPTVDWGLLDPYAQGWARANTRPNCASPYGSTAQELADQKAGFSRYAAGTIVDLTLVPANLSEEHTQSELELDALTGATLTGPYSAQVAMTADRAVAATFRVKACTVVDLPVTEGGSVAVTAADRPSTSWGLKPSSGACTVGGEAGYVPGTKITVVATAKPTATFGSWLGGSSRDNTPTTLLAAPTGQLLKSGATTATTQLTVPWADRFQVGAQFSMVKCVTVTVVSKAIRDYFAARTGEPAGASWAHDGPLTQCGDVASTTTTSNSALGGYHVVTTTDSMVATGRLHLTTTEPEYAIMGWRGYTGNTASVRWSSSTQQGVVWNGNQGTSGGTEIDLARVNSAITLTAGWYNTSCKPPIVNLPQGGSYMIAPLSADESYCERAGELPRGQAGYLLPAAIAGSPNLVPITSLVNASGLDEMAEFGTSQGFFEGRAKVYGGGSYRLEYCAPIGLNVRVIDDSGQASALDPETAKKIVVDDGGCPPLYSRPGRTVTTAVTVAGQYTYSVGGSTDGTGPTRVVDAQGNVSGPNTLDLTIICYTISGKDLSATTPGNCPGGAGNRYTRGTTVQLQAEDIEGNRFDGWDYADASRDQTAWVIMDRDRYVEAKIHRYSTREKVGNWFSSISQRMLAAVITVATGVSLAQLMVAKVAAVGLKLAAAGLRAAGAGGAVADAIDKAGTVIQAQVDLAMLATKCLNDWANGKGEILTLPSSNSATPTLGAGAGLGPNATAEDIFNAAKADLQTRIAAKTGYSGAVPIGAVTSDVGTFMNVVGSFGENLSMYGSDAKTNWSSYEASMKACMAEGVDSYVKDTYTGY</sequence>
<dbReference type="EMBL" id="SOFS01000036">
    <property type="protein sequence ID" value="TFC18027.1"/>
    <property type="molecule type" value="Genomic_DNA"/>
</dbReference>
<keyword evidence="1" id="KW-1133">Transmembrane helix</keyword>
<feature type="transmembrane region" description="Helical" evidence="1">
    <location>
        <begin position="308"/>
        <end position="331"/>
    </location>
</feature>
<keyword evidence="3" id="KW-1185">Reference proteome</keyword>
<proteinExistence type="predicted"/>
<feature type="transmembrane region" description="Helical" evidence="1">
    <location>
        <begin position="124"/>
        <end position="157"/>
    </location>
</feature>
<feature type="transmembrane region" description="Helical" evidence="1">
    <location>
        <begin position="177"/>
        <end position="203"/>
    </location>
</feature>
<evidence type="ECO:0000313" key="2">
    <source>
        <dbReference type="EMBL" id="TFC18027.1"/>
    </source>
</evidence>
<feature type="transmembrane region" description="Helical" evidence="1">
    <location>
        <begin position="65"/>
        <end position="93"/>
    </location>
</feature>
<protein>
    <recommendedName>
        <fullName evidence="4">Ig-like domain repeat protein</fullName>
    </recommendedName>
</protein>
<evidence type="ECO:0008006" key="4">
    <source>
        <dbReference type="Google" id="ProtNLM"/>
    </source>
</evidence>
<evidence type="ECO:0000313" key="3">
    <source>
        <dbReference type="Proteomes" id="UP000297604"/>
    </source>
</evidence>
<evidence type="ECO:0000256" key="1">
    <source>
        <dbReference type="SAM" id="Phobius"/>
    </source>
</evidence>
<feature type="transmembrane region" description="Helical" evidence="1">
    <location>
        <begin position="264"/>
        <end position="287"/>
    </location>
</feature>
<accession>A0ABY2IJC1</accession>